<dbReference type="EMBL" id="MHTA01000014">
    <property type="protein sequence ID" value="OHA54331.1"/>
    <property type="molecule type" value="Genomic_DNA"/>
</dbReference>
<sequence>MKLISATLMRKHISEIISSVKYNDQIFGIGRRNRIEAVLMKYPENLNKKLSEIANINANSSSFDFLKNEPDIYDVKDLKKKYA</sequence>
<dbReference type="InterPro" id="IPR036165">
    <property type="entry name" value="YefM-like_sf"/>
</dbReference>
<dbReference type="AlphaFoldDB" id="A0A1G2Q3A3"/>
<gene>
    <name evidence="2" type="ORF">A2Z62_01245</name>
</gene>
<evidence type="ECO:0008006" key="4">
    <source>
        <dbReference type="Google" id="ProtNLM"/>
    </source>
</evidence>
<comment type="caution">
    <text evidence="2">The sequence shown here is derived from an EMBL/GenBank/DDBJ whole genome shotgun (WGS) entry which is preliminary data.</text>
</comment>
<evidence type="ECO:0000313" key="3">
    <source>
        <dbReference type="Proteomes" id="UP000177649"/>
    </source>
</evidence>
<proteinExistence type="inferred from homology"/>
<evidence type="ECO:0000313" key="2">
    <source>
        <dbReference type="EMBL" id="OHA54331.1"/>
    </source>
</evidence>
<accession>A0A1G2Q3A3</accession>
<protein>
    <recommendedName>
        <fullName evidence="4">Antitoxin</fullName>
    </recommendedName>
</protein>
<comment type="similarity">
    <text evidence="1">Belongs to the phD/YefM antitoxin family.</text>
</comment>
<dbReference type="SUPFAM" id="SSF143120">
    <property type="entry name" value="YefM-like"/>
    <property type="match status" value="1"/>
</dbReference>
<dbReference type="Proteomes" id="UP000177649">
    <property type="component" value="Unassembled WGS sequence"/>
</dbReference>
<organism evidence="2 3">
    <name type="scientific">Candidatus Terrybacteria bacterium RIFCSPLOWO2_02_42_20</name>
    <dbReference type="NCBI Taxonomy" id="1802370"/>
    <lineage>
        <taxon>Bacteria</taxon>
        <taxon>Candidatus Terryibacteriota</taxon>
    </lineage>
</organism>
<name>A0A1G2Q3A3_9BACT</name>
<dbReference type="STRING" id="1802370.A2Z62_01245"/>
<reference evidence="2 3" key="1">
    <citation type="journal article" date="2016" name="Nat. Commun.">
        <title>Thousands of microbial genomes shed light on interconnected biogeochemical processes in an aquifer system.</title>
        <authorList>
            <person name="Anantharaman K."/>
            <person name="Brown C.T."/>
            <person name="Hug L.A."/>
            <person name="Sharon I."/>
            <person name="Castelle C.J."/>
            <person name="Probst A.J."/>
            <person name="Thomas B.C."/>
            <person name="Singh A."/>
            <person name="Wilkins M.J."/>
            <person name="Karaoz U."/>
            <person name="Brodie E.L."/>
            <person name="Williams K.H."/>
            <person name="Hubbard S.S."/>
            <person name="Banfield J.F."/>
        </authorList>
    </citation>
    <scope>NUCLEOTIDE SEQUENCE [LARGE SCALE GENOMIC DNA]</scope>
</reference>
<evidence type="ECO:0000256" key="1">
    <source>
        <dbReference type="ARBA" id="ARBA00009981"/>
    </source>
</evidence>